<accession>A0A6P2BSD8</accession>
<evidence type="ECO:0000259" key="1">
    <source>
        <dbReference type="Pfam" id="PF24696"/>
    </source>
</evidence>
<dbReference type="EMBL" id="RPFW01000007">
    <property type="protein sequence ID" value="TVZ01146.1"/>
    <property type="molecule type" value="Genomic_DNA"/>
</dbReference>
<comment type="caution">
    <text evidence="2">The sequence shown here is derived from an EMBL/GenBank/DDBJ whole genome shotgun (WGS) entry which is preliminary data.</text>
</comment>
<proteinExistence type="predicted"/>
<evidence type="ECO:0000313" key="2">
    <source>
        <dbReference type="EMBL" id="TVZ01146.1"/>
    </source>
</evidence>
<reference evidence="2 3" key="1">
    <citation type="submission" date="2018-11" db="EMBL/GenBank/DDBJ databases">
        <title>Trebonia kvetii gen.nov., sp.nov., a novel acidophilic actinobacterium, and proposal of the new actinobacterial family Treboniaceae fam. nov.</title>
        <authorList>
            <person name="Rapoport D."/>
            <person name="Sagova-Mareckova M."/>
            <person name="Sedlacek I."/>
            <person name="Provaznik J."/>
            <person name="Kralova S."/>
            <person name="Pavlinic D."/>
            <person name="Benes V."/>
            <person name="Kopecky J."/>
        </authorList>
    </citation>
    <scope>NUCLEOTIDE SEQUENCE [LARGE SCALE GENOMIC DNA]</scope>
    <source>
        <strain evidence="2 3">15Tr583</strain>
    </source>
</reference>
<name>A0A6P2BSD8_9ACTN</name>
<keyword evidence="3" id="KW-1185">Reference proteome</keyword>
<organism evidence="2 3">
    <name type="scientific">Trebonia kvetii</name>
    <dbReference type="NCBI Taxonomy" id="2480626"/>
    <lineage>
        <taxon>Bacteria</taxon>
        <taxon>Bacillati</taxon>
        <taxon>Actinomycetota</taxon>
        <taxon>Actinomycetes</taxon>
        <taxon>Streptosporangiales</taxon>
        <taxon>Treboniaceae</taxon>
        <taxon>Trebonia</taxon>
    </lineage>
</organism>
<sequence>MLERAGIPAVSICTTAFRITAEAMARSLGFPGYQYVTVPHPVASRTQEEIDEIAAVALPEIVRVLGAGLTIRPSSTSGTSG</sequence>
<gene>
    <name evidence="2" type="ORF">EAS64_33170</name>
</gene>
<evidence type="ECO:0000313" key="3">
    <source>
        <dbReference type="Proteomes" id="UP000460272"/>
    </source>
</evidence>
<dbReference type="Proteomes" id="UP000460272">
    <property type="component" value="Unassembled WGS sequence"/>
</dbReference>
<feature type="domain" description="UGSC-like" evidence="1">
    <location>
        <begin position="2"/>
        <end position="66"/>
    </location>
</feature>
<protein>
    <recommendedName>
        <fullName evidence="1">UGSC-like domain-containing protein</fullName>
    </recommendedName>
</protein>
<dbReference type="InterPro" id="IPR057767">
    <property type="entry name" value="UGSC-like_dom"/>
</dbReference>
<dbReference type="Pfam" id="PF24696">
    <property type="entry name" value="UGSC"/>
    <property type="match status" value="1"/>
</dbReference>
<dbReference type="OrthoDB" id="2990547at2"/>
<dbReference type="AlphaFoldDB" id="A0A6P2BSD8"/>